<dbReference type="HOGENOM" id="CLU_020140_0_1_1"/>
<dbReference type="InParanoid" id="B3RZR5"/>
<evidence type="ECO:0000256" key="1">
    <source>
        <dbReference type="ARBA" id="ARBA00004163"/>
    </source>
</evidence>
<dbReference type="Proteomes" id="UP000009022">
    <property type="component" value="Unassembled WGS sequence"/>
</dbReference>
<dbReference type="PROSITE" id="PS00636">
    <property type="entry name" value="DNAJ_1"/>
    <property type="match status" value="1"/>
</dbReference>
<dbReference type="Gene3D" id="3.40.30.10">
    <property type="entry name" value="Glutaredoxin"/>
    <property type="match status" value="1"/>
</dbReference>
<dbReference type="SUPFAM" id="SSF52833">
    <property type="entry name" value="Thioredoxin-like"/>
    <property type="match status" value="1"/>
</dbReference>
<dbReference type="PRINTS" id="PR00312">
    <property type="entry name" value="CALSEQUESTRN"/>
</dbReference>
<dbReference type="CDD" id="cd06257">
    <property type="entry name" value="DnaJ"/>
    <property type="match status" value="1"/>
</dbReference>
<dbReference type="PROSITE" id="PS50076">
    <property type="entry name" value="DNAJ_2"/>
    <property type="match status" value="1"/>
</dbReference>
<dbReference type="GO" id="GO:0005789">
    <property type="term" value="C:endoplasmic reticulum membrane"/>
    <property type="evidence" value="ECO:0007669"/>
    <property type="project" value="UniProtKB-SubCell"/>
</dbReference>
<evidence type="ECO:0000256" key="2">
    <source>
        <dbReference type="ARBA" id="ARBA00020921"/>
    </source>
</evidence>
<dbReference type="Gene3D" id="1.10.287.110">
    <property type="entry name" value="DnaJ domain"/>
    <property type="match status" value="1"/>
</dbReference>
<name>B3RZR5_TRIAD</name>
<reference evidence="7 8" key="1">
    <citation type="journal article" date="2008" name="Nature">
        <title>The Trichoplax genome and the nature of placozoans.</title>
        <authorList>
            <person name="Srivastava M."/>
            <person name="Begovic E."/>
            <person name="Chapman J."/>
            <person name="Putnam N.H."/>
            <person name="Hellsten U."/>
            <person name="Kawashima T."/>
            <person name="Kuo A."/>
            <person name="Mitros T."/>
            <person name="Salamov A."/>
            <person name="Carpenter M.L."/>
            <person name="Signorovitch A.Y."/>
            <person name="Moreno M.A."/>
            <person name="Kamm K."/>
            <person name="Grimwood J."/>
            <person name="Schmutz J."/>
            <person name="Shapiro H."/>
            <person name="Grigoriev I.V."/>
            <person name="Buss L.W."/>
            <person name="Schierwater B."/>
            <person name="Dellaporta S.L."/>
            <person name="Rokhsar D.S."/>
        </authorList>
    </citation>
    <scope>NUCLEOTIDE SEQUENCE [LARGE SCALE GENOMIC DNA]</scope>
    <source>
        <strain evidence="7 8">Grell-BS-1999</strain>
    </source>
</reference>
<evidence type="ECO:0000259" key="6">
    <source>
        <dbReference type="PROSITE" id="PS50076"/>
    </source>
</evidence>
<accession>B3RZR5</accession>
<dbReference type="InterPro" id="IPR018253">
    <property type="entry name" value="DnaJ_domain_CS"/>
</dbReference>
<evidence type="ECO:0000256" key="3">
    <source>
        <dbReference type="ARBA" id="ARBA00023006"/>
    </source>
</evidence>
<dbReference type="InterPro" id="IPR001623">
    <property type="entry name" value="DnaJ_domain"/>
</dbReference>
<dbReference type="InterPro" id="IPR052448">
    <property type="entry name" value="DnaJ_C16_autophagy_reg"/>
</dbReference>
<keyword evidence="8" id="KW-1185">Reference proteome</keyword>
<dbReference type="Pfam" id="PF00226">
    <property type="entry name" value="DnaJ"/>
    <property type="match status" value="1"/>
</dbReference>
<dbReference type="GeneID" id="6754623"/>
<dbReference type="KEGG" id="tad:TRIADDRAFT_57550"/>
<proteinExistence type="predicted"/>
<dbReference type="PhylomeDB" id="B3RZR5"/>
<feature type="domain" description="J" evidence="6">
    <location>
        <begin position="1"/>
        <end position="44"/>
    </location>
</feature>
<dbReference type="FunCoup" id="B3RZR5">
    <property type="interactions" value="1917"/>
</dbReference>
<dbReference type="eggNOG" id="KOG0715">
    <property type="taxonomic scope" value="Eukaryota"/>
</dbReference>
<dbReference type="EMBL" id="DS985246">
    <property type="protein sequence ID" value="EDV23884.1"/>
    <property type="molecule type" value="Genomic_DNA"/>
</dbReference>
<dbReference type="InterPro" id="IPR036869">
    <property type="entry name" value="J_dom_sf"/>
</dbReference>
<comment type="function">
    <text evidence="4">Plays an important role in regulating the size of autophagosomes during the formation process.</text>
</comment>
<evidence type="ECO:0000256" key="5">
    <source>
        <dbReference type="ARBA" id="ARBA00035043"/>
    </source>
</evidence>
<evidence type="ECO:0000313" key="8">
    <source>
        <dbReference type="Proteomes" id="UP000009022"/>
    </source>
</evidence>
<evidence type="ECO:0000256" key="4">
    <source>
        <dbReference type="ARBA" id="ARBA00035002"/>
    </source>
</evidence>
<dbReference type="PANTHER" id="PTHR44303">
    <property type="entry name" value="DNAJ HOMOLOG SUBFAMILY C MEMBER 16"/>
    <property type="match status" value="1"/>
</dbReference>
<dbReference type="STRING" id="10228.B3RZR5"/>
<dbReference type="AlphaFoldDB" id="B3RZR5"/>
<dbReference type="Pfam" id="PF00085">
    <property type="entry name" value="Thioredoxin"/>
    <property type="match status" value="1"/>
</dbReference>
<evidence type="ECO:0000313" key="7">
    <source>
        <dbReference type="EMBL" id="EDV23884.1"/>
    </source>
</evidence>
<dbReference type="OrthoDB" id="10065037at2759"/>
<keyword evidence="3" id="KW-0072">Autophagy</keyword>
<comment type="subcellular location">
    <subcellularLocation>
        <location evidence="1">Endoplasmic reticulum membrane</location>
        <topology evidence="1">Single-pass type IV membrane protein</topology>
    </subcellularLocation>
</comment>
<dbReference type="SUPFAM" id="SSF46565">
    <property type="entry name" value="Chaperone J-domain"/>
    <property type="match status" value="1"/>
</dbReference>
<dbReference type="InterPro" id="IPR036249">
    <property type="entry name" value="Thioredoxin-like_sf"/>
</dbReference>
<dbReference type="PRINTS" id="PR00625">
    <property type="entry name" value="JDOMAIN"/>
</dbReference>
<dbReference type="RefSeq" id="XP_002113410.1">
    <property type="nucleotide sequence ID" value="XM_002113374.1"/>
</dbReference>
<protein>
    <recommendedName>
        <fullName evidence="2">DnaJ homolog subfamily C member 16</fullName>
    </recommendedName>
    <alternativeName>
        <fullName evidence="5">Endoplasmic reticulum DNA J domain-containing protein 8</fullName>
    </alternativeName>
</protein>
<dbReference type="CTD" id="6754623"/>
<dbReference type="InterPro" id="IPR013766">
    <property type="entry name" value="Thioredoxin_domain"/>
</dbReference>
<gene>
    <name evidence="7" type="ORF">TRIADDRAFT_57550</name>
</gene>
<sequence length="626" mass="72820">MIILYERHPDKNEDPHAQNKFIEIKNAYEILSDKEKRAEFDRFGYVRDDGSARHERGQRNPFHQFAMNDDIFSFMFQDGFDNTEEDHIIDTVNMYQFKTEILPNSNFKPYVLEIFSNFCLKCLMIQSTWVNIAKELESIGLGTGQVNSDRDYALIQYLGVTGLPSVYVVMEEEIFKYTGELSKKMLRNFIHDLLPTHLIEKVTDETNSTFFEQINRPKLLLFSSRPNPSLKLSLLAMEFQNYVKFGMASLGSENNKLREQFNAHPSDPTAFLFKRKSTYTIQNFTVDKETMKRVEEIMTDDNVNIDNVRMAYASVKLQGAFFNSFDMKKLSKSTDECTSVYHDKVLFLKRLEDDEAIYDWYEDGWCVSSSSTRDLIMKARAYATSKNKMTSKTILSKLVDENAPGIFGRMQNSIKFATKTLKRLPNYIFSNHDIKRKKKREKAKLHSETASFRIPQLSYRNEDDLIHDARHGHLTMLILLQETNNEDARNSPLFKTFASVMNIHRREFLSLGCCWLSLTAHKNWCWKLLAEITPIDESLTGCVLAINGYRQYFMFLKLSGINSLKQNDNDANDCGEFLGLEDVDNVKVRAKQLRHKLPDWIGRLRDGSLTRYSVEIWPKISILDEL</sequence>
<dbReference type="GO" id="GO:0006914">
    <property type="term" value="P:autophagy"/>
    <property type="evidence" value="ECO:0007669"/>
    <property type="project" value="UniProtKB-KW"/>
</dbReference>
<dbReference type="PANTHER" id="PTHR44303:SF2">
    <property type="entry name" value="DNAJ HOMOLOG SUBFAMILY C MEMBER 16"/>
    <property type="match status" value="1"/>
</dbReference>
<organism evidence="7 8">
    <name type="scientific">Trichoplax adhaerens</name>
    <name type="common">Trichoplax reptans</name>
    <dbReference type="NCBI Taxonomy" id="10228"/>
    <lineage>
        <taxon>Eukaryota</taxon>
        <taxon>Metazoa</taxon>
        <taxon>Placozoa</taxon>
        <taxon>Uniplacotomia</taxon>
        <taxon>Trichoplacea</taxon>
        <taxon>Trichoplacidae</taxon>
        <taxon>Trichoplax</taxon>
    </lineage>
</organism>